<gene>
    <name evidence="2" type="ORF">PSALAMII_LOCUS8610</name>
</gene>
<proteinExistence type="predicted"/>
<dbReference type="OrthoDB" id="3565018at2759"/>
<dbReference type="PANTHER" id="PTHR35186">
    <property type="entry name" value="ANK_REP_REGION DOMAIN-CONTAINING PROTEIN"/>
    <property type="match status" value="1"/>
</dbReference>
<feature type="domain" description="DUF7580" evidence="1">
    <location>
        <begin position="125"/>
        <end position="446"/>
    </location>
</feature>
<dbReference type="Proteomes" id="UP001152646">
    <property type="component" value="Unassembled WGS sequence"/>
</dbReference>
<organism evidence="2 3">
    <name type="scientific">Penicillium salamii</name>
    <dbReference type="NCBI Taxonomy" id="1612424"/>
    <lineage>
        <taxon>Eukaryota</taxon>
        <taxon>Fungi</taxon>
        <taxon>Dikarya</taxon>
        <taxon>Ascomycota</taxon>
        <taxon>Pezizomycotina</taxon>
        <taxon>Eurotiomycetes</taxon>
        <taxon>Eurotiomycetidae</taxon>
        <taxon>Eurotiales</taxon>
        <taxon>Aspergillaceae</taxon>
        <taxon>Penicillium</taxon>
    </lineage>
</organism>
<accession>A0A9W4NTM0</accession>
<sequence>MSCKRFMGDVASQCGIEAGEVDVLINDPNHPRWSDGSFEHTPVINQQLIGLQGSTTKDGEDARPELLDKTTRRRQWKKIVLVLRKDGITRHLEQAVKLNEFLAFLTQQSHYFIPSNHTPRRNTKHYQQIRSHAIDLYDILKANFPQMPNCKCPLRHDVNMKLEFRSGGMVTKRLLFRTIFTSEVPIFSLQNWCEIDIEPLEIQKTTLCRDSQESVTMRIATRQSSSSDITQFQNRKTPEKQHRIWTTGYQPQQPAFQIIRTVSLAEVLGDKDFQREQRSRLGLKLVSSVMQLHTTQWLMDIWSKTDISFACSTEGTVDFDNPLIRRSFGSGSQNCNVSSPSRNLPRPYLVASIPCLFSLGVVLLELWYGKVLESLKNEDERNMPPQFSDPLCARRLTDELVCGPYFKNAVLRCICGLDAVYTSLEEDAFRDEVEEKIVCPLEEDLKFYCGKTSINECI</sequence>
<protein>
    <recommendedName>
        <fullName evidence="1">DUF7580 domain-containing protein</fullName>
    </recommendedName>
</protein>
<name>A0A9W4NTM0_9EURO</name>
<evidence type="ECO:0000313" key="3">
    <source>
        <dbReference type="Proteomes" id="UP001152646"/>
    </source>
</evidence>
<dbReference type="EMBL" id="CAJVPA010000211">
    <property type="protein sequence ID" value="CAG8405598.1"/>
    <property type="molecule type" value="Genomic_DNA"/>
</dbReference>
<comment type="caution">
    <text evidence="2">The sequence shown here is derived from an EMBL/GenBank/DDBJ whole genome shotgun (WGS) entry which is preliminary data.</text>
</comment>
<dbReference type="PANTHER" id="PTHR35186:SF4">
    <property type="entry name" value="PRION-INHIBITION AND PROPAGATION HELO DOMAIN-CONTAINING PROTEIN"/>
    <property type="match status" value="1"/>
</dbReference>
<evidence type="ECO:0000259" key="1">
    <source>
        <dbReference type="Pfam" id="PF24476"/>
    </source>
</evidence>
<dbReference type="AlphaFoldDB" id="A0A9W4NTM0"/>
<dbReference type="InterPro" id="IPR056002">
    <property type="entry name" value="DUF7580"/>
</dbReference>
<reference evidence="2" key="1">
    <citation type="submission" date="2021-07" db="EMBL/GenBank/DDBJ databases">
        <authorList>
            <person name="Branca A.L. A."/>
        </authorList>
    </citation>
    <scope>NUCLEOTIDE SEQUENCE</scope>
</reference>
<dbReference type="Pfam" id="PF24476">
    <property type="entry name" value="DUF7580"/>
    <property type="match status" value="1"/>
</dbReference>
<evidence type="ECO:0000313" key="2">
    <source>
        <dbReference type="EMBL" id="CAG8405598.1"/>
    </source>
</evidence>